<keyword evidence="3" id="KW-0540">Nuclease</keyword>
<keyword evidence="3" id="KW-0255">Endonuclease</keyword>
<dbReference type="RefSeq" id="WP_106296269.1">
    <property type="nucleotide sequence ID" value="NZ_PVTI01000002.1"/>
</dbReference>
<dbReference type="InterPro" id="IPR011335">
    <property type="entry name" value="Restrct_endonuc-II-like"/>
</dbReference>
<dbReference type="Pfam" id="PF02021">
    <property type="entry name" value="UPF0102"/>
    <property type="match status" value="1"/>
</dbReference>
<dbReference type="InterPro" id="IPR011856">
    <property type="entry name" value="tRNA_endonuc-like_dom_sf"/>
</dbReference>
<dbReference type="EMBL" id="PVTI01000002">
    <property type="protein sequence ID" value="PRY63288.1"/>
    <property type="molecule type" value="Genomic_DNA"/>
</dbReference>
<dbReference type="Gene3D" id="3.40.1350.10">
    <property type="match status" value="1"/>
</dbReference>
<dbReference type="CDD" id="cd20736">
    <property type="entry name" value="PoNe_Nuclease"/>
    <property type="match status" value="1"/>
</dbReference>
<evidence type="ECO:0000313" key="4">
    <source>
        <dbReference type="Proteomes" id="UP000237822"/>
    </source>
</evidence>
<evidence type="ECO:0000256" key="1">
    <source>
        <dbReference type="ARBA" id="ARBA00006738"/>
    </source>
</evidence>
<dbReference type="NCBIfam" id="NF009154">
    <property type="entry name" value="PRK12497.3-3"/>
    <property type="match status" value="1"/>
</dbReference>
<dbReference type="PANTHER" id="PTHR34039:SF1">
    <property type="entry name" value="UPF0102 PROTEIN YRAN"/>
    <property type="match status" value="1"/>
</dbReference>
<keyword evidence="4" id="KW-1185">Reference proteome</keyword>
<dbReference type="AlphaFoldDB" id="A0A2T0UZM0"/>
<name>A0A2T0UZM0_9MICO</name>
<organism evidence="3 4">
    <name type="scientific">Knoellia remsis</name>
    <dbReference type="NCBI Taxonomy" id="407159"/>
    <lineage>
        <taxon>Bacteria</taxon>
        <taxon>Bacillati</taxon>
        <taxon>Actinomycetota</taxon>
        <taxon>Actinomycetes</taxon>
        <taxon>Micrococcales</taxon>
        <taxon>Intrasporangiaceae</taxon>
        <taxon>Knoellia</taxon>
    </lineage>
</organism>
<dbReference type="SUPFAM" id="SSF52980">
    <property type="entry name" value="Restriction endonuclease-like"/>
    <property type="match status" value="1"/>
</dbReference>
<proteinExistence type="inferred from homology"/>
<protein>
    <recommendedName>
        <fullName evidence="2">UPF0102 protein BCF74_102121</fullName>
    </recommendedName>
</protein>
<evidence type="ECO:0000256" key="2">
    <source>
        <dbReference type="HAMAP-Rule" id="MF_00048"/>
    </source>
</evidence>
<dbReference type="GO" id="GO:0003676">
    <property type="term" value="F:nucleic acid binding"/>
    <property type="evidence" value="ECO:0007669"/>
    <property type="project" value="InterPro"/>
</dbReference>
<evidence type="ECO:0000313" key="3">
    <source>
        <dbReference type="EMBL" id="PRY63288.1"/>
    </source>
</evidence>
<dbReference type="NCBIfam" id="NF009150">
    <property type="entry name" value="PRK12497.1-3"/>
    <property type="match status" value="1"/>
</dbReference>
<gene>
    <name evidence="3" type="ORF">BCF74_102121</name>
</gene>
<dbReference type="OrthoDB" id="9794876at2"/>
<sequence length="122" mass="13785">MDGLHGTRALGRYGEELAARYLRERGLEIIARNWTCPDGELDLIARDGDCLVVCEVKTRRGTGVGDPLEAVTWDKVRRLRRLTAAYLRERPEPVREVRIDVIGVLARRGQRPVLRHVEAVGS</sequence>
<keyword evidence="3" id="KW-0378">Hydrolase</keyword>
<dbReference type="PANTHER" id="PTHR34039">
    <property type="entry name" value="UPF0102 PROTEIN YRAN"/>
    <property type="match status" value="1"/>
</dbReference>
<dbReference type="HAMAP" id="MF_00048">
    <property type="entry name" value="UPF0102"/>
    <property type="match status" value="1"/>
</dbReference>
<comment type="similarity">
    <text evidence="1 2">Belongs to the UPF0102 family.</text>
</comment>
<dbReference type="InterPro" id="IPR003509">
    <property type="entry name" value="UPF0102_YraN-like"/>
</dbReference>
<accession>A0A2T0UZM0</accession>
<dbReference type="GO" id="GO:0004519">
    <property type="term" value="F:endonuclease activity"/>
    <property type="evidence" value="ECO:0007669"/>
    <property type="project" value="UniProtKB-KW"/>
</dbReference>
<comment type="caution">
    <text evidence="3">The sequence shown here is derived from an EMBL/GenBank/DDBJ whole genome shotgun (WGS) entry which is preliminary data.</text>
</comment>
<dbReference type="Proteomes" id="UP000237822">
    <property type="component" value="Unassembled WGS sequence"/>
</dbReference>
<reference evidence="3 4" key="1">
    <citation type="submission" date="2018-03" db="EMBL/GenBank/DDBJ databases">
        <title>Genomic Encyclopedia of Archaeal and Bacterial Type Strains, Phase II (KMG-II): from individual species to whole genera.</title>
        <authorList>
            <person name="Goeker M."/>
        </authorList>
    </citation>
    <scope>NUCLEOTIDE SEQUENCE [LARGE SCALE GENOMIC DNA]</scope>
    <source>
        <strain evidence="3 4">ATCC BAA-1496</strain>
    </source>
</reference>